<proteinExistence type="inferred from homology"/>
<comment type="cofactor">
    <cofactor evidence="10">
        <name>Zn(2+)</name>
        <dbReference type="ChEBI" id="CHEBI:29105"/>
    </cofactor>
    <text evidence="10">Binds 1 zinc ion per subunit.</text>
</comment>
<dbReference type="Pfam" id="PF17677">
    <property type="entry name" value="Glyco_hydro38C2"/>
    <property type="match status" value="1"/>
</dbReference>
<dbReference type="FunFam" id="1.20.1270.50:FF:000003">
    <property type="entry name" value="Alpha-mannosidase"/>
    <property type="match status" value="1"/>
</dbReference>
<dbReference type="GO" id="GO:0046872">
    <property type="term" value="F:metal ion binding"/>
    <property type="evidence" value="ECO:0007669"/>
    <property type="project" value="UniProtKB-KW"/>
</dbReference>
<organism evidence="12 13">
    <name type="scientific">Cloeon dipterum</name>
    <dbReference type="NCBI Taxonomy" id="197152"/>
    <lineage>
        <taxon>Eukaryota</taxon>
        <taxon>Metazoa</taxon>
        <taxon>Ecdysozoa</taxon>
        <taxon>Arthropoda</taxon>
        <taxon>Hexapoda</taxon>
        <taxon>Insecta</taxon>
        <taxon>Pterygota</taxon>
        <taxon>Palaeoptera</taxon>
        <taxon>Ephemeroptera</taxon>
        <taxon>Pisciforma</taxon>
        <taxon>Baetidae</taxon>
        <taxon>Cloeon</taxon>
    </lineage>
</organism>
<dbReference type="InterPro" id="IPR050843">
    <property type="entry name" value="Glycosyl_Hydrlase_38"/>
</dbReference>
<evidence type="ECO:0000256" key="5">
    <source>
        <dbReference type="ARBA" id="ARBA00022801"/>
    </source>
</evidence>
<dbReference type="SUPFAM" id="SSF74650">
    <property type="entry name" value="Galactose mutarotase-like"/>
    <property type="match status" value="1"/>
</dbReference>
<dbReference type="PANTHER" id="PTHR11607:SF3">
    <property type="entry name" value="LYSOSOMAL ALPHA-MANNOSIDASE"/>
    <property type="match status" value="1"/>
</dbReference>
<keyword evidence="9 10" id="KW-0326">Glycosidase</keyword>
<evidence type="ECO:0000256" key="7">
    <source>
        <dbReference type="ARBA" id="ARBA00023157"/>
    </source>
</evidence>
<comment type="caution">
    <text evidence="12">The sequence shown here is derived from an EMBL/GenBank/DDBJ whole genome shotgun (WGS) entry which is preliminary data.</text>
</comment>
<keyword evidence="5 10" id="KW-0378">Hydrolase</keyword>
<dbReference type="OrthoDB" id="2016903at2759"/>
<evidence type="ECO:0000256" key="2">
    <source>
        <dbReference type="ARBA" id="ARBA00009792"/>
    </source>
</evidence>
<dbReference type="SUPFAM" id="SSF88688">
    <property type="entry name" value="Families 57/38 glycoside transferase middle domain"/>
    <property type="match status" value="1"/>
</dbReference>
<dbReference type="GO" id="GO:0004559">
    <property type="term" value="F:alpha-mannosidase activity"/>
    <property type="evidence" value="ECO:0007669"/>
    <property type="project" value="UniProtKB-EC"/>
</dbReference>
<gene>
    <name evidence="12" type="ORF">CLODIP_2_CD00511</name>
</gene>
<dbReference type="FunFam" id="1.20.1270.50:FF:000002">
    <property type="entry name" value="Alpha-mannosidase"/>
    <property type="match status" value="1"/>
</dbReference>
<evidence type="ECO:0000256" key="1">
    <source>
        <dbReference type="ARBA" id="ARBA00000365"/>
    </source>
</evidence>
<dbReference type="Gene3D" id="2.70.98.30">
    <property type="entry name" value="Golgi alpha-mannosidase II, domain 4"/>
    <property type="match status" value="1"/>
</dbReference>
<dbReference type="InterPro" id="IPR028995">
    <property type="entry name" value="Glyco_hydro_57/38_cen_sf"/>
</dbReference>
<name>A0A8S1E4J0_9INSE</name>
<dbReference type="PANTHER" id="PTHR11607">
    <property type="entry name" value="ALPHA-MANNOSIDASE"/>
    <property type="match status" value="1"/>
</dbReference>
<keyword evidence="10" id="KW-0732">Signal</keyword>
<feature type="domain" description="Glycoside hydrolase family 38 central" evidence="11">
    <location>
        <begin position="346"/>
        <end position="419"/>
    </location>
</feature>
<dbReference type="GO" id="GO:0006013">
    <property type="term" value="P:mannose metabolic process"/>
    <property type="evidence" value="ECO:0007669"/>
    <property type="project" value="InterPro"/>
</dbReference>
<evidence type="ECO:0000256" key="3">
    <source>
        <dbReference type="ARBA" id="ARBA00012752"/>
    </source>
</evidence>
<evidence type="ECO:0000313" key="12">
    <source>
        <dbReference type="EMBL" id="CAB3385076.1"/>
    </source>
</evidence>
<feature type="chain" id="PRO_5035968697" description="Alpha-mannosidase" evidence="10">
    <location>
        <begin position="21"/>
        <end position="976"/>
    </location>
</feature>
<dbReference type="AlphaFoldDB" id="A0A8S1E4J0"/>
<dbReference type="Gene3D" id="2.60.40.1360">
    <property type="match status" value="1"/>
</dbReference>
<dbReference type="Pfam" id="PF09261">
    <property type="entry name" value="Alpha-mann_mid"/>
    <property type="match status" value="1"/>
</dbReference>
<sequence length="976" mass="111285">MRMKLTFIIFLSALIVLGNSDPHCGYEACPKIDPKLFTVHLVPHTHDDVGWVRTVDDYYYGGNGVRGIFEGVVNELMINETRKFIWVETAYFWKWWSETKKDDLKENVKKLVANGQLELTGGAWSMNDEAVNHYQSTIDQFTWGFRRLSDVFGDCGRPHVGWQIDPFGHSRETASLMAQLGFDGLFFGRLDRDDKAHRTETKTMEMIWRGSKNLGEESDLFTGALSEGYTAPRGFCFDIYCPEHVSEDNYKEKVVKFVQIAKRQADMYRSNNVIWTMGADFAYTVAKRWYSNLDVLIRHVNEVSHKTGVAVAYSTPSCYLQALNAENRTWPVKEDDFFPYASEKHTYWTGYFTSRPNLKKFERDGNNLLQVCKQMHAITSSGESDDLNSLREAMCILQHHDAITGTEKQHVADDYAHILSRAISRCDTSTSQLLKLLTKKVDSQDTLIFSRCPTLNQSECSVSEESNTFVVTIYNPLAKKVNKFVRLPAPRDNGFTVTDLSTGKTLQVQFVPIPRSVEAIPVRLGKAKHELIFEAVDLPPLGFKSFHVSYQGRSRRRVLRDTNKQETDISNEILTISFDDESHLIESISVNGKKTKLTQELMFYKSGKASLGLRASGAYIFRPDPNTPFAIATDKVKINSYKGPHVEEVHQVFSDWASQIVRLYKGASHVEVEWLVGPIPTDDHVGKEVISRFTTKIDSKRNFVTDSNSREYLNRTRNFRETWQADILEPVAANYYPITSAISIEDEETKLAVLTDRAQGGGSIADGTLELMVHRRLVNDDNYGVSEVLNERQMGVGMFARGRHLVLVGSPTSNVTAQERTLVQQEMVLPPVLYFSPTTLSAEEWKAKYQTEFSGVKMELPENVHLLTLEPRKDGKILLRFEHIMEKSDDLRLSRASEFSIQDLFEAKVQKVTEMTLGANQILSSSRRFKWNEDKFTSGTKNDQDRTAPERNVIQSSDNFKVILYPMQIRTFVVEF</sequence>
<keyword evidence="4 10" id="KW-0479">Metal-binding</keyword>
<protein>
    <recommendedName>
        <fullName evidence="3 10">Alpha-mannosidase</fullName>
        <ecNumber evidence="10">3.2.1.-</ecNumber>
    </recommendedName>
</protein>
<dbReference type="InterPro" id="IPR037094">
    <property type="entry name" value="Glyco_hydro_38_cen_sf"/>
</dbReference>
<dbReference type="Gene3D" id="2.60.40.1180">
    <property type="entry name" value="Golgi alpha-mannosidase II"/>
    <property type="match status" value="1"/>
</dbReference>
<reference evidence="12 13" key="1">
    <citation type="submission" date="2020-04" db="EMBL/GenBank/DDBJ databases">
        <authorList>
            <person name="Alioto T."/>
            <person name="Alioto T."/>
            <person name="Gomez Garrido J."/>
        </authorList>
    </citation>
    <scope>NUCLEOTIDE SEQUENCE [LARGE SCALE GENOMIC DNA]</scope>
</reference>
<dbReference type="InterPro" id="IPR015341">
    <property type="entry name" value="Glyco_hydro_38_cen"/>
</dbReference>
<evidence type="ECO:0000256" key="10">
    <source>
        <dbReference type="RuleBase" id="RU361199"/>
    </source>
</evidence>
<dbReference type="FunFam" id="2.70.98.30:FF:000003">
    <property type="entry name" value="Alpha-mannosidase"/>
    <property type="match status" value="1"/>
</dbReference>
<dbReference type="InterPro" id="IPR041147">
    <property type="entry name" value="GH38_C"/>
</dbReference>
<dbReference type="InterPro" id="IPR000602">
    <property type="entry name" value="Glyco_hydro_38_N"/>
</dbReference>
<comment type="catalytic activity">
    <reaction evidence="1">
        <text>Hydrolysis of terminal, non-reducing alpha-D-mannose residues in alpha-D-mannosides.</text>
        <dbReference type="EC" id="3.2.1.24"/>
    </reaction>
</comment>
<dbReference type="Pfam" id="PF07748">
    <property type="entry name" value="Glyco_hydro_38C"/>
    <property type="match status" value="1"/>
</dbReference>
<dbReference type="SMART" id="SM00872">
    <property type="entry name" value="Alpha-mann_mid"/>
    <property type="match status" value="1"/>
</dbReference>
<dbReference type="CDD" id="cd10810">
    <property type="entry name" value="GH38N_AMII_LAM_like"/>
    <property type="match status" value="1"/>
</dbReference>
<evidence type="ECO:0000256" key="8">
    <source>
        <dbReference type="ARBA" id="ARBA00023180"/>
    </source>
</evidence>
<dbReference type="GO" id="GO:0030246">
    <property type="term" value="F:carbohydrate binding"/>
    <property type="evidence" value="ECO:0007669"/>
    <property type="project" value="InterPro"/>
</dbReference>
<dbReference type="Pfam" id="PF01074">
    <property type="entry name" value="Glyco_hydro_38N"/>
    <property type="match status" value="1"/>
</dbReference>
<comment type="similarity">
    <text evidence="2 10">Belongs to the glycosyl hydrolase 38 family.</text>
</comment>
<keyword evidence="8" id="KW-0325">Glycoprotein</keyword>
<dbReference type="SUPFAM" id="SSF88713">
    <property type="entry name" value="Glycoside hydrolase/deacetylase"/>
    <property type="match status" value="1"/>
</dbReference>
<evidence type="ECO:0000259" key="11">
    <source>
        <dbReference type="SMART" id="SM00872"/>
    </source>
</evidence>
<dbReference type="EMBL" id="CADEPI010000392">
    <property type="protein sequence ID" value="CAB3385076.1"/>
    <property type="molecule type" value="Genomic_DNA"/>
</dbReference>
<evidence type="ECO:0000313" key="13">
    <source>
        <dbReference type="Proteomes" id="UP000494165"/>
    </source>
</evidence>
<dbReference type="Proteomes" id="UP000494165">
    <property type="component" value="Unassembled WGS sequence"/>
</dbReference>
<dbReference type="Gene3D" id="3.20.110.10">
    <property type="entry name" value="Glycoside hydrolase 38, N terminal domain"/>
    <property type="match status" value="1"/>
</dbReference>
<evidence type="ECO:0000256" key="6">
    <source>
        <dbReference type="ARBA" id="ARBA00022833"/>
    </source>
</evidence>
<dbReference type="InterPro" id="IPR011330">
    <property type="entry name" value="Glyco_hydro/deAcase_b/a-brl"/>
</dbReference>
<dbReference type="InterPro" id="IPR027291">
    <property type="entry name" value="Glyco_hydro_38_N_sf"/>
</dbReference>
<dbReference type="EC" id="3.2.1.-" evidence="10"/>
<dbReference type="InterPro" id="IPR011682">
    <property type="entry name" value="Glyco_hydro_38_C"/>
</dbReference>
<evidence type="ECO:0000256" key="9">
    <source>
        <dbReference type="ARBA" id="ARBA00023295"/>
    </source>
</evidence>
<dbReference type="InterPro" id="IPR013780">
    <property type="entry name" value="Glyco_hydro_b"/>
</dbReference>
<keyword evidence="6 10" id="KW-0862">Zinc</keyword>
<feature type="signal peptide" evidence="10">
    <location>
        <begin position="1"/>
        <end position="20"/>
    </location>
</feature>
<dbReference type="GO" id="GO:0005764">
    <property type="term" value="C:lysosome"/>
    <property type="evidence" value="ECO:0007669"/>
    <property type="project" value="TreeGrafter"/>
</dbReference>
<dbReference type="FunFam" id="3.20.110.10:FF:000001">
    <property type="entry name" value="Alpha-mannosidase"/>
    <property type="match status" value="1"/>
</dbReference>
<accession>A0A8S1E4J0</accession>
<dbReference type="Gene3D" id="1.20.1270.50">
    <property type="entry name" value="Glycoside hydrolase family 38, central domain"/>
    <property type="match status" value="2"/>
</dbReference>
<evidence type="ECO:0000256" key="4">
    <source>
        <dbReference type="ARBA" id="ARBA00022723"/>
    </source>
</evidence>
<dbReference type="InterPro" id="IPR011013">
    <property type="entry name" value="Gal_mutarotase_sf_dom"/>
</dbReference>
<keyword evidence="13" id="KW-1185">Reference proteome</keyword>
<keyword evidence="7" id="KW-1015">Disulfide bond</keyword>